<dbReference type="GO" id="GO:0004851">
    <property type="term" value="F:uroporphyrin-III C-methyltransferase activity"/>
    <property type="evidence" value="ECO:0007669"/>
    <property type="project" value="UniProtKB-EC"/>
</dbReference>
<dbReference type="PROSITE" id="PS00839">
    <property type="entry name" value="SUMT_1"/>
    <property type="match status" value="1"/>
</dbReference>
<dbReference type="FunFam" id="3.30.950.10:FF:000001">
    <property type="entry name" value="Siroheme synthase"/>
    <property type="match status" value="1"/>
</dbReference>
<dbReference type="Gene3D" id="3.30.950.10">
    <property type="entry name" value="Methyltransferase, Cobalt-precorrin-4 Transmethylase, Domain 2"/>
    <property type="match status" value="1"/>
</dbReference>
<dbReference type="EC" id="2.1.1.107" evidence="2"/>
<comment type="pathway">
    <text evidence="8">Porphyrin-containing compound metabolism; siroheme biosynthesis; precorrin-2 from uroporphyrinogen III: step 1/1.</text>
</comment>
<comment type="caution">
    <text evidence="12">The sequence shown here is derived from an EMBL/GenBank/DDBJ whole genome shotgun (WGS) entry which is preliminary data.</text>
</comment>
<dbReference type="GO" id="GO:0019354">
    <property type="term" value="P:siroheme biosynthetic process"/>
    <property type="evidence" value="ECO:0007669"/>
    <property type="project" value="UniProtKB-UniPathway"/>
</dbReference>
<dbReference type="AlphaFoldDB" id="A0A2S9KAB3"/>
<dbReference type="InterPro" id="IPR035996">
    <property type="entry name" value="4pyrrol_Methylase_sf"/>
</dbReference>
<gene>
    <name evidence="12" type="primary">cobA</name>
    <name evidence="12" type="ORF">C6P61_16625</name>
</gene>
<dbReference type="Gene3D" id="3.40.1010.10">
    <property type="entry name" value="Cobalt-precorrin-4 Transmethylase, Domain 1"/>
    <property type="match status" value="1"/>
</dbReference>
<keyword evidence="13" id="KW-1185">Reference proteome</keyword>
<evidence type="ECO:0000313" key="12">
    <source>
        <dbReference type="EMBL" id="PRD67399.1"/>
    </source>
</evidence>
<organism evidence="12 13">
    <name type="scientific">Malikia spinosa</name>
    <dbReference type="NCBI Taxonomy" id="86180"/>
    <lineage>
        <taxon>Bacteria</taxon>
        <taxon>Pseudomonadati</taxon>
        <taxon>Pseudomonadota</taxon>
        <taxon>Betaproteobacteria</taxon>
        <taxon>Burkholderiales</taxon>
        <taxon>Comamonadaceae</taxon>
        <taxon>Malikia</taxon>
    </lineage>
</organism>
<feature type="domain" description="Tetrapyrrole methylase" evidence="11">
    <location>
        <begin position="13"/>
        <end position="222"/>
    </location>
</feature>
<dbReference type="NCBIfam" id="NF004790">
    <property type="entry name" value="PRK06136.1"/>
    <property type="match status" value="1"/>
</dbReference>
<dbReference type="PANTHER" id="PTHR45790:SF1">
    <property type="entry name" value="SIROHEME SYNTHASE"/>
    <property type="match status" value="1"/>
</dbReference>
<dbReference type="InterPro" id="IPR006366">
    <property type="entry name" value="CobA/CysG_C"/>
</dbReference>
<dbReference type="GO" id="GO:0009236">
    <property type="term" value="P:cobalamin biosynthetic process"/>
    <property type="evidence" value="ECO:0007669"/>
    <property type="project" value="UniProtKB-KW"/>
</dbReference>
<dbReference type="InterPro" id="IPR014777">
    <property type="entry name" value="4pyrrole_Mease_sub1"/>
</dbReference>
<proteinExistence type="inferred from homology"/>
<keyword evidence="4 10" id="KW-0489">Methyltransferase</keyword>
<evidence type="ECO:0000256" key="9">
    <source>
        <dbReference type="ARBA" id="ARBA00060548"/>
    </source>
</evidence>
<evidence type="ECO:0000256" key="5">
    <source>
        <dbReference type="ARBA" id="ARBA00022679"/>
    </source>
</evidence>
<protein>
    <recommendedName>
        <fullName evidence="2">uroporphyrinogen-III C-methyltransferase</fullName>
        <ecNumber evidence="2">2.1.1.107</ecNumber>
    </recommendedName>
</protein>
<accession>A0A2S9KAB3</accession>
<evidence type="ECO:0000256" key="7">
    <source>
        <dbReference type="ARBA" id="ARBA00023244"/>
    </source>
</evidence>
<dbReference type="InterPro" id="IPR050161">
    <property type="entry name" value="Siro_Cobalamin_biosynth"/>
</dbReference>
<dbReference type="InterPro" id="IPR014776">
    <property type="entry name" value="4pyrrole_Mease_sub2"/>
</dbReference>
<dbReference type="InterPro" id="IPR003043">
    <property type="entry name" value="Uropor_MeTrfase_CS"/>
</dbReference>
<evidence type="ECO:0000256" key="10">
    <source>
        <dbReference type="RuleBase" id="RU003960"/>
    </source>
</evidence>
<evidence type="ECO:0000259" key="11">
    <source>
        <dbReference type="Pfam" id="PF00590"/>
    </source>
</evidence>
<dbReference type="EMBL" id="PVLR01000064">
    <property type="protein sequence ID" value="PRD67399.1"/>
    <property type="molecule type" value="Genomic_DNA"/>
</dbReference>
<dbReference type="Proteomes" id="UP000238326">
    <property type="component" value="Unassembled WGS sequence"/>
</dbReference>
<keyword evidence="6" id="KW-0949">S-adenosyl-L-methionine</keyword>
<dbReference type="PANTHER" id="PTHR45790">
    <property type="entry name" value="SIROHEME SYNTHASE-RELATED"/>
    <property type="match status" value="1"/>
</dbReference>
<dbReference type="CDD" id="cd11642">
    <property type="entry name" value="SUMT"/>
    <property type="match status" value="1"/>
</dbReference>
<name>A0A2S9KAB3_9BURK</name>
<evidence type="ECO:0000256" key="4">
    <source>
        <dbReference type="ARBA" id="ARBA00022603"/>
    </source>
</evidence>
<dbReference type="SUPFAM" id="SSF53790">
    <property type="entry name" value="Tetrapyrrole methylase"/>
    <property type="match status" value="1"/>
</dbReference>
<evidence type="ECO:0000313" key="13">
    <source>
        <dbReference type="Proteomes" id="UP000238326"/>
    </source>
</evidence>
<evidence type="ECO:0000256" key="1">
    <source>
        <dbReference type="ARBA" id="ARBA00005879"/>
    </source>
</evidence>
<dbReference type="Pfam" id="PF00590">
    <property type="entry name" value="TP_methylase"/>
    <property type="match status" value="1"/>
</dbReference>
<evidence type="ECO:0000256" key="6">
    <source>
        <dbReference type="ARBA" id="ARBA00022691"/>
    </source>
</evidence>
<dbReference type="GO" id="GO:0032259">
    <property type="term" value="P:methylation"/>
    <property type="evidence" value="ECO:0007669"/>
    <property type="project" value="UniProtKB-KW"/>
</dbReference>
<keyword evidence="5 10" id="KW-0808">Transferase</keyword>
<evidence type="ECO:0000256" key="8">
    <source>
        <dbReference type="ARBA" id="ARBA00025705"/>
    </source>
</evidence>
<dbReference type="NCBIfam" id="TIGR01469">
    <property type="entry name" value="cobA_cysG_Cterm"/>
    <property type="match status" value="1"/>
</dbReference>
<dbReference type="RefSeq" id="WP_105731033.1">
    <property type="nucleotide sequence ID" value="NZ_PVLR01000064.1"/>
</dbReference>
<dbReference type="PROSITE" id="PS00840">
    <property type="entry name" value="SUMT_2"/>
    <property type="match status" value="1"/>
</dbReference>
<comment type="pathway">
    <text evidence="9">Cofactor biosynthesis; adenosylcobalamin biosynthesis; precorrin-2 from uroporphyrinogen III: step 1/1.</text>
</comment>
<evidence type="ECO:0000256" key="2">
    <source>
        <dbReference type="ARBA" id="ARBA00012162"/>
    </source>
</evidence>
<dbReference type="UniPathway" id="UPA00262">
    <property type="reaction ID" value="UER00211"/>
</dbReference>
<dbReference type="OrthoDB" id="9815856at2"/>
<dbReference type="FunFam" id="3.40.1010.10:FF:000001">
    <property type="entry name" value="Siroheme synthase"/>
    <property type="match status" value="1"/>
</dbReference>
<comment type="similarity">
    <text evidence="1 10">Belongs to the precorrin methyltransferase family.</text>
</comment>
<evidence type="ECO:0000256" key="3">
    <source>
        <dbReference type="ARBA" id="ARBA00022573"/>
    </source>
</evidence>
<reference evidence="12 13" key="1">
    <citation type="submission" date="2018-03" db="EMBL/GenBank/DDBJ databases">
        <title>Comparative genomics illustrates the genes involved in a hyperalkaliphilic mechanisms of Serpentinomonas isolated from highly-alkaline calcium-rich serpentinized springs.</title>
        <authorList>
            <person name="Suzuki S."/>
            <person name="Ishii S."/>
            <person name="Walworth N."/>
            <person name="Bird L."/>
            <person name="Kuenen J.G."/>
            <person name="Nealson K.H."/>
        </authorList>
    </citation>
    <scope>NUCLEOTIDE SEQUENCE [LARGE SCALE GENOMIC DNA]</scope>
    <source>
        <strain evidence="12 13">83</strain>
    </source>
</reference>
<keyword evidence="7" id="KW-0627">Porphyrin biosynthesis</keyword>
<keyword evidence="3" id="KW-0169">Cobalamin biosynthesis</keyword>
<dbReference type="InterPro" id="IPR000878">
    <property type="entry name" value="4pyrrol_Mease"/>
</dbReference>
<sequence length="256" mass="27491">MMPVLSEQARGTVSLVGAGPGDLELLTLRAWRRLQMAEVLVYDNLVGPGIVDLAPPQAQRLYVGKAAGNHTLPQDEICQLLVRLAQQGRRVVRLKGGDPFVFGRGGEEMDRLLQHQIPVEIVPGITAALGAAASFGFPLTHRDHAQSCVFVTGHQKDHKVELNWPALAQSGQTVVIYMGVTGLETIASRLQSAGLPGNTPAALVYKATWPQEAIFPTRLCDLASTAERYGVKPPSLLVIGSVVSLAQAWSIRSHPS</sequence>